<feature type="compositionally biased region" description="Basic and acidic residues" evidence="1">
    <location>
        <begin position="52"/>
        <end position="68"/>
    </location>
</feature>
<feature type="compositionally biased region" description="Basic and acidic residues" evidence="1">
    <location>
        <begin position="30"/>
        <end position="39"/>
    </location>
</feature>
<proteinExistence type="predicted"/>
<organism evidence="2 3">
    <name type="scientific">Streptomyces alanosinicus</name>
    <dbReference type="NCBI Taxonomy" id="68171"/>
    <lineage>
        <taxon>Bacteria</taxon>
        <taxon>Bacillati</taxon>
        <taxon>Actinomycetota</taxon>
        <taxon>Actinomycetes</taxon>
        <taxon>Kitasatosporales</taxon>
        <taxon>Streptomycetaceae</taxon>
        <taxon>Streptomyces</taxon>
    </lineage>
</organism>
<reference evidence="2" key="2">
    <citation type="submission" date="2020-09" db="EMBL/GenBank/DDBJ databases">
        <authorList>
            <person name="Sun Q."/>
            <person name="Ohkuma M."/>
        </authorList>
    </citation>
    <scope>NUCLEOTIDE SEQUENCE</scope>
    <source>
        <strain evidence="2">JCM 4714</strain>
    </source>
</reference>
<evidence type="ECO:0000313" key="3">
    <source>
        <dbReference type="Proteomes" id="UP000655443"/>
    </source>
</evidence>
<reference evidence="2" key="1">
    <citation type="journal article" date="2014" name="Int. J. Syst. Evol. Microbiol.">
        <title>Complete genome sequence of Corynebacterium casei LMG S-19264T (=DSM 44701T), isolated from a smear-ripened cheese.</title>
        <authorList>
            <consortium name="US DOE Joint Genome Institute (JGI-PGF)"/>
            <person name="Walter F."/>
            <person name="Albersmeier A."/>
            <person name="Kalinowski J."/>
            <person name="Ruckert C."/>
        </authorList>
    </citation>
    <scope>NUCLEOTIDE SEQUENCE</scope>
    <source>
        <strain evidence="2">JCM 4714</strain>
    </source>
</reference>
<name>A0A919D699_9ACTN</name>
<evidence type="ECO:0000313" key="2">
    <source>
        <dbReference type="EMBL" id="GHE10315.1"/>
    </source>
</evidence>
<keyword evidence="3" id="KW-1185">Reference proteome</keyword>
<dbReference type="EMBL" id="BMVG01000023">
    <property type="protein sequence ID" value="GHE10315.1"/>
    <property type="molecule type" value="Genomic_DNA"/>
</dbReference>
<dbReference type="Proteomes" id="UP000655443">
    <property type="component" value="Unassembled WGS sequence"/>
</dbReference>
<feature type="region of interest" description="Disordered" evidence="1">
    <location>
        <begin position="1"/>
        <end position="89"/>
    </location>
</feature>
<feature type="compositionally biased region" description="Polar residues" evidence="1">
    <location>
        <begin position="15"/>
        <end position="26"/>
    </location>
</feature>
<dbReference type="AlphaFoldDB" id="A0A919D699"/>
<evidence type="ECO:0000256" key="1">
    <source>
        <dbReference type="SAM" id="MobiDB-lite"/>
    </source>
</evidence>
<gene>
    <name evidence="2" type="ORF">GCM10010339_66000</name>
</gene>
<feature type="compositionally biased region" description="Basic residues" evidence="1">
    <location>
        <begin position="76"/>
        <end position="86"/>
    </location>
</feature>
<protein>
    <submittedName>
        <fullName evidence="2">Uncharacterized protein</fullName>
    </submittedName>
</protein>
<sequence length="114" mass="12863">MPSRQVTHARDVDQARQSADSWNQAQADGCDQHVADQTRLRRPPGQSQGQHTRHDSPKPRESHTRGPDRVATQGPARRRQQQRHARVQLPLCLVRPTRLARAVHAHSVPSATVR</sequence>
<accession>A0A919D699</accession>
<comment type="caution">
    <text evidence="2">The sequence shown here is derived from an EMBL/GenBank/DDBJ whole genome shotgun (WGS) entry which is preliminary data.</text>
</comment>